<dbReference type="EMBL" id="JANQBD010000008">
    <property type="protein sequence ID" value="MCR8632069.1"/>
    <property type="molecule type" value="Genomic_DNA"/>
</dbReference>
<evidence type="ECO:0000313" key="3">
    <source>
        <dbReference type="Proteomes" id="UP001300012"/>
    </source>
</evidence>
<organism evidence="2 3">
    <name type="scientific">Paenibacillus radicis</name>
    <name type="common">ex Xue et al. 2023</name>
    <dbReference type="NCBI Taxonomy" id="2972489"/>
    <lineage>
        <taxon>Bacteria</taxon>
        <taxon>Bacillati</taxon>
        <taxon>Bacillota</taxon>
        <taxon>Bacilli</taxon>
        <taxon>Bacillales</taxon>
        <taxon>Paenibacillaceae</taxon>
        <taxon>Paenibacillus</taxon>
    </lineage>
</organism>
<feature type="coiled-coil region" evidence="1">
    <location>
        <begin position="99"/>
        <end position="126"/>
    </location>
</feature>
<dbReference type="InterPro" id="IPR046229">
    <property type="entry name" value="TnpC-like"/>
</dbReference>
<dbReference type="RefSeq" id="WP_258213664.1">
    <property type="nucleotide sequence ID" value="NZ_JANQBD010000008.1"/>
</dbReference>
<evidence type="ECO:0000256" key="1">
    <source>
        <dbReference type="SAM" id="Coils"/>
    </source>
</evidence>
<accession>A0ABT1YI23</accession>
<comment type="caution">
    <text evidence="2">The sequence shown here is derived from an EMBL/GenBank/DDBJ whole genome shotgun (WGS) entry which is preliminary data.</text>
</comment>
<proteinExistence type="predicted"/>
<keyword evidence="3" id="KW-1185">Reference proteome</keyword>
<name>A0ABT1YI23_9BACL</name>
<protein>
    <submittedName>
        <fullName evidence="2">DUF6262 family protein</fullName>
    </submittedName>
</protein>
<dbReference type="Proteomes" id="UP001300012">
    <property type="component" value="Unassembled WGS sequence"/>
</dbReference>
<gene>
    <name evidence="2" type="ORF">NV381_12715</name>
</gene>
<evidence type="ECO:0000313" key="2">
    <source>
        <dbReference type="EMBL" id="MCR8632069.1"/>
    </source>
</evidence>
<sequence length="128" mass="14956">MNRNIRLSQEDTTGRSKRKIRNTDGIKQFSNQKTIHAFKKAQEAIERLMKRNQKINFNTVSLEAGVSKPFLYTQSNLRQQIESLREQTDQAPLPELSLMISLKQENEKLKREVDKLQNLVRKTTDIIS</sequence>
<dbReference type="Pfam" id="PF19776">
    <property type="entry name" value="DUF6262"/>
    <property type="match status" value="1"/>
</dbReference>
<reference evidence="2 3" key="1">
    <citation type="submission" date="2022-08" db="EMBL/GenBank/DDBJ databases">
        <title>Paenibacillus endoradicis sp. nov., Paenibacillus radicibacter sp. nov and Paenibacillus pararadicis sp. nov., three cold-adapted plant growth-promoting bacteria isolated from root of Larix gmelinii in Great Khingan.</title>
        <authorList>
            <person name="Xue H."/>
        </authorList>
    </citation>
    <scope>NUCLEOTIDE SEQUENCE [LARGE SCALE GENOMIC DNA]</scope>
    <source>
        <strain evidence="2 3">N5-1-1-5</strain>
    </source>
</reference>
<keyword evidence="1" id="KW-0175">Coiled coil</keyword>